<evidence type="ECO:0000256" key="1">
    <source>
        <dbReference type="SAM" id="Coils"/>
    </source>
</evidence>
<protein>
    <recommendedName>
        <fullName evidence="4">DUF349 domain-containing protein</fullName>
    </recommendedName>
</protein>
<dbReference type="Proteomes" id="UP000236724">
    <property type="component" value="Unassembled WGS sequence"/>
</dbReference>
<gene>
    <name evidence="2" type="ORF">MBHS_01248</name>
</gene>
<sequence length="518" mass="62040">MIEGGDPASFVFQPDENEEKLKIQLNEYKKLKAEFNRGIELEKEANLKKKYEIIDEIKELINGQESINKTFNDFRDLQRKWRETGLVPQSEVKNLWENYHHNIEQFYDYVKINRELRDLDLKKNLENKIKLCETAEELMIEPSVVKAFKLLQKLHEQWREIGPVPEENREDVWERFKSATTNINKTHQEYFENLKQEQTNNLNAKLALCEKAEEIANQENNKHKDWENQSDELIEVQKLWKTIGFATKKENNKIFERFRAACDLFFSKKRDFYYEHREAQNNNLQLKTELCMQAEAIKDSTDWKKTSNELIRLQKDWKEIGPVPRKQSDIIWKRFRATCNEFFERKSNYFANIDQEFDGNLKAKEELIERVKNFVQAESVEENINRLKAFQNEWTEIGHVPFKLKDKIQKDFRDAINNQFDKLKIDSEKRSVLVYKQRLEGISQGDRPERLYRVEKDRILETIRHMESDIVLLENNIGFFAKTKNAEALIKDVNSKIEKAKIRIKTEKQKLDLINKFE</sequence>
<dbReference type="AlphaFoldDB" id="A0A1H6F8S7"/>
<proteinExistence type="predicted"/>
<organism evidence="2 3">
    <name type="scientific">Candidatus Venteria ishoeyi</name>
    <dbReference type="NCBI Taxonomy" id="1899563"/>
    <lineage>
        <taxon>Bacteria</taxon>
        <taxon>Pseudomonadati</taxon>
        <taxon>Pseudomonadota</taxon>
        <taxon>Gammaproteobacteria</taxon>
        <taxon>Thiotrichales</taxon>
        <taxon>Thiotrichaceae</taxon>
        <taxon>Venteria</taxon>
    </lineage>
</organism>
<evidence type="ECO:0008006" key="4">
    <source>
        <dbReference type="Google" id="ProtNLM"/>
    </source>
</evidence>
<dbReference type="EMBL" id="FMSV02000226">
    <property type="protein sequence ID" value="SEH05395.1"/>
    <property type="molecule type" value="Genomic_DNA"/>
</dbReference>
<accession>A0A1H6F8S7</accession>
<feature type="coiled-coil region" evidence="1">
    <location>
        <begin position="209"/>
        <end position="236"/>
    </location>
</feature>
<evidence type="ECO:0000313" key="3">
    <source>
        <dbReference type="Proteomes" id="UP000236724"/>
    </source>
</evidence>
<keyword evidence="1" id="KW-0175">Coiled coil</keyword>
<name>A0A1H6F8S7_9GAMM</name>
<feature type="coiled-coil region" evidence="1">
    <location>
        <begin position="456"/>
        <end position="510"/>
    </location>
</feature>
<keyword evidence="3" id="KW-1185">Reference proteome</keyword>
<dbReference type="InterPro" id="IPR007139">
    <property type="entry name" value="DUF349"/>
</dbReference>
<evidence type="ECO:0000313" key="2">
    <source>
        <dbReference type="EMBL" id="SEH05395.1"/>
    </source>
</evidence>
<reference evidence="2 3" key="1">
    <citation type="submission" date="2016-10" db="EMBL/GenBank/DDBJ databases">
        <authorList>
            <person name="de Groot N.N."/>
        </authorList>
    </citation>
    <scope>NUCLEOTIDE SEQUENCE [LARGE SCALE GENOMIC DNA]</scope>
    <source>
        <strain evidence="2">MBHS1</strain>
    </source>
</reference>
<dbReference type="Pfam" id="PF03993">
    <property type="entry name" value="DUF349"/>
    <property type="match status" value="5"/>
</dbReference>